<keyword evidence="3 4" id="KW-0687">Ribonucleoprotein</keyword>
<dbReference type="HAMAP" id="MF_01475">
    <property type="entry name" value="Ribosomal_eL19"/>
    <property type="match status" value="1"/>
</dbReference>
<evidence type="ECO:0000256" key="4">
    <source>
        <dbReference type="HAMAP-Rule" id="MF_01475"/>
    </source>
</evidence>
<comment type="function">
    <text evidence="4">Binds to the 23S rRNA.</text>
</comment>
<dbReference type="EMBL" id="JARFPK010000021">
    <property type="protein sequence ID" value="MDF0590903.1"/>
    <property type="molecule type" value="Genomic_DNA"/>
</dbReference>
<gene>
    <name evidence="4" type="primary">rpl19e</name>
    <name evidence="7" type="ORF">P0O15_06950</name>
</gene>
<dbReference type="InterPro" id="IPR015974">
    <property type="entry name" value="Ribosomal_eL19_dom3"/>
</dbReference>
<evidence type="ECO:0000256" key="1">
    <source>
        <dbReference type="ARBA" id="ARBA00011082"/>
    </source>
</evidence>
<comment type="subunit">
    <text evidence="4">Part of the 50S ribosomal subunit.</text>
</comment>
<dbReference type="PANTHER" id="PTHR10722">
    <property type="entry name" value="60S RIBOSOMAL PROTEIN L19"/>
    <property type="match status" value="1"/>
</dbReference>
<dbReference type="GO" id="GO:0005840">
    <property type="term" value="C:ribosome"/>
    <property type="evidence" value="ECO:0007669"/>
    <property type="project" value="UniProtKB-KW"/>
</dbReference>
<evidence type="ECO:0000313" key="7">
    <source>
        <dbReference type="EMBL" id="MDF0590903.1"/>
    </source>
</evidence>
<evidence type="ECO:0000313" key="8">
    <source>
        <dbReference type="Proteomes" id="UP001220010"/>
    </source>
</evidence>
<keyword evidence="4" id="KW-0694">RNA-binding</keyword>
<dbReference type="InterPro" id="IPR057260">
    <property type="entry name" value="Ribosomal_L19e_C"/>
</dbReference>
<evidence type="ECO:0000256" key="5">
    <source>
        <dbReference type="SAM" id="MobiDB-lite"/>
    </source>
</evidence>
<sequence length="153" mass="17519">MPDFSTQKRLAASVLDAGESRIWINPDPEVAGDIADAITREDIRSQIEAGNIKAKPKKGNSRARYRARAAKRAYGHQKGHGRRKGAKGARSPRKEMWMTKIRALRRRLRELREGDEIDRQTYRMLYRKAKGGEYRSTAHLNAYIKAKALKRSD</sequence>
<organism evidence="7 8">
    <name type="scientific">Candidatus Methanocrinis natronophilus</name>
    <dbReference type="NCBI Taxonomy" id="3033396"/>
    <lineage>
        <taxon>Archaea</taxon>
        <taxon>Methanobacteriati</taxon>
        <taxon>Methanobacteriota</taxon>
        <taxon>Stenosarchaea group</taxon>
        <taxon>Methanomicrobia</taxon>
        <taxon>Methanotrichales</taxon>
        <taxon>Methanotrichaceae</taxon>
        <taxon>Methanocrinis</taxon>
    </lineage>
</organism>
<dbReference type="InterPro" id="IPR015972">
    <property type="entry name" value="Ribosomal_eL19_dom1"/>
</dbReference>
<evidence type="ECO:0000256" key="3">
    <source>
        <dbReference type="ARBA" id="ARBA00023274"/>
    </source>
</evidence>
<name>A0ABT5X898_9EURY</name>
<dbReference type="Gene3D" id="1.10.1650.10">
    <property type="match status" value="1"/>
</dbReference>
<dbReference type="RefSeq" id="WP_316966648.1">
    <property type="nucleotide sequence ID" value="NZ_JARFPK010000021.1"/>
</dbReference>
<dbReference type="NCBIfam" id="NF006343">
    <property type="entry name" value="PRK08570.1"/>
    <property type="match status" value="1"/>
</dbReference>
<feature type="region of interest" description="Disordered" evidence="5">
    <location>
        <begin position="52"/>
        <end position="98"/>
    </location>
</feature>
<dbReference type="Gene3D" id="1.10.1200.60">
    <property type="match status" value="1"/>
</dbReference>
<accession>A0ABT5X898</accession>
<dbReference type="SUPFAM" id="SSF48140">
    <property type="entry name" value="Ribosomal protein L19 (L19e)"/>
    <property type="match status" value="1"/>
</dbReference>
<comment type="similarity">
    <text evidence="1 4">Belongs to the eukaryotic ribosomal protein eL19 family.</text>
</comment>
<keyword evidence="4" id="KW-0699">rRNA-binding</keyword>
<dbReference type="InterPro" id="IPR000196">
    <property type="entry name" value="Ribosomal_eL19_dom"/>
</dbReference>
<proteinExistence type="inferred from homology"/>
<dbReference type="Pfam" id="PF01280">
    <property type="entry name" value="Ribosomal_L19e"/>
    <property type="match status" value="1"/>
</dbReference>
<feature type="domain" description="Large ribosomal subunit protein eL19" evidence="6">
    <location>
        <begin position="3"/>
        <end position="148"/>
    </location>
</feature>
<dbReference type="InterPro" id="IPR015973">
    <property type="entry name" value="Ribosomal_eL19_dom2"/>
</dbReference>
<dbReference type="InterPro" id="IPR057259">
    <property type="entry name" value="Ribosomal_L19e"/>
</dbReference>
<dbReference type="Gene3D" id="1.20.5.560">
    <property type="entry name" value="Single Heli x bin"/>
    <property type="match status" value="1"/>
</dbReference>
<keyword evidence="2 4" id="KW-0689">Ribosomal protein</keyword>
<dbReference type="InterPro" id="IPR035970">
    <property type="entry name" value="60S_ribosomal_eL19_sf"/>
</dbReference>
<evidence type="ECO:0000259" key="6">
    <source>
        <dbReference type="SMART" id="SM01416"/>
    </source>
</evidence>
<comment type="caution">
    <text evidence="7">The sequence shown here is derived from an EMBL/GenBank/DDBJ whole genome shotgun (WGS) entry which is preliminary data.</text>
</comment>
<protein>
    <recommendedName>
        <fullName evidence="4">Large ribosomal subunit protein eL19</fullName>
    </recommendedName>
</protein>
<dbReference type="InterPro" id="IPR039547">
    <property type="entry name" value="Ribosomal_eL19"/>
</dbReference>
<evidence type="ECO:0000256" key="2">
    <source>
        <dbReference type="ARBA" id="ARBA00022980"/>
    </source>
</evidence>
<keyword evidence="8" id="KW-1185">Reference proteome</keyword>
<dbReference type="Proteomes" id="UP001220010">
    <property type="component" value="Unassembled WGS sequence"/>
</dbReference>
<feature type="compositionally biased region" description="Basic residues" evidence="5">
    <location>
        <begin position="54"/>
        <end position="91"/>
    </location>
</feature>
<dbReference type="SMART" id="SM01416">
    <property type="entry name" value="Ribosomal_L19e"/>
    <property type="match status" value="1"/>
</dbReference>
<dbReference type="Pfam" id="PF25476">
    <property type="entry name" value="Ribosomal_L19e_C"/>
    <property type="match status" value="1"/>
</dbReference>
<reference evidence="7 8" key="1">
    <citation type="submission" date="2023-03" db="EMBL/GenBank/DDBJ databases">
        <title>WGS of Methanotrichaceae archaeon Mx.</title>
        <authorList>
            <person name="Sorokin D.Y."/>
            <person name="Merkel A.Y."/>
        </authorList>
    </citation>
    <scope>NUCLEOTIDE SEQUENCE [LARGE SCALE GENOMIC DNA]</scope>
    <source>
        <strain evidence="7 8">Mx</strain>
    </source>
</reference>